<accession>A0A7S2GZX6</accession>
<dbReference type="EMBL" id="HBGS01055427">
    <property type="protein sequence ID" value="CAD9476427.1"/>
    <property type="molecule type" value="Transcribed_RNA"/>
</dbReference>
<sequence>MKGIAETIISSEDTAKEITSELAAGFATKEKKSTSEPGISPPEDKHEVILGENKIRTSGHDLLEPPDYAEEMQPGRATEALSTNIDKHTAALDSSGEPLESPPPANLSARVPSPAAKSKKSKKTPPPVKKSKKGSAPTPAAKSKKITNSTPPPVEKSIKSAAPVSQEKKKSSAPPPIEKSVVHKSKKNRVPVPTEKKSAAPPPVTKERRNVNMAPPPAEKNKRRAPPPPVSKRRSK</sequence>
<gene>
    <name evidence="2" type="ORF">DSPE1174_LOCUS28731</name>
</gene>
<dbReference type="AlphaFoldDB" id="A0A7S2GZX6"/>
<organism evidence="2">
    <name type="scientific">Octactis speculum</name>
    <dbReference type="NCBI Taxonomy" id="3111310"/>
    <lineage>
        <taxon>Eukaryota</taxon>
        <taxon>Sar</taxon>
        <taxon>Stramenopiles</taxon>
        <taxon>Ochrophyta</taxon>
        <taxon>Dictyochophyceae</taxon>
        <taxon>Dictyochales</taxon>
        <taxon>Dictyochaceae</taxon>
        <taxon>Octactis</taxon>
    </lineage>
</organism>
<protein>
    <submittedName>
        <fullName evidence="2">Uncharacterized protein</fullName>
    </submittedName>
</protein>
<name>A0A7S2GZX6_9STRA</name>
<evidence type="ECO:0000313" key="2">
    <source>
        <dbReference type="EMBL" id="CAD9476427.1"/>
    </source>
</evidence>
<feature type="region of interest" description="Disordered" evidence="1">
    <location>
        <begin position="26"/>
        <end position="236"/>
    </location>
</feature>
<proteinExistence type="predicted"/>
<feature type="compositionally biased region" description="Basic and acidic residues" evidence="1">
    <location>
        <begin position="42"/>
        <end position="63"/>
    </location>
</feature>
<feature type="compositionally biased region" description="Basic residues" evidence="1">
    <location>
        <begin position="221"/>
        <end position="236"/>
    </location>
</feature>
<feature type="compositionally biased region" description="Basic residues" evidence="1">
    <location>
        <begin position="117"/>
        <end position="133"/>
    </location>
</feature>
<reference evidence="2" key="1">
    <citation type="submission" date="2021-01" db="EMBL/GenBank/DDBJ databases">
        <authorList>
            <person name="Corre E."/>
            <person name="Pelletier E."/>
            <person name="Niang G."/>
            <person name="Scheremetjew M."/>
            <person name="Finn R."/>
            <person name="Kale V."/>
            <person name="Holt S."/>
            <person name="Cochrane G."/>
            <person name="Meng A."/>
            <person name="Brown T."/>
            <person name="Cohen L."/>
        </authorList>
    </citation>
    <scope>NUCLEOTIDE SEQUENCE</scope>
    <source>
        <strain evidence="2">CCMP1381</strain>
    </source>
</reference>
<evidence type="ECO:0000256" key="1">
    <source>
        <dbReference type="SAM" id="MobiDB-lite"/>
    </source>
</evidence>